<feature type="chain" id="PRO_5031216509" description="Lipoprotein" evidence="1">
    <location>
        <begin position="27"/>
        <end position="282"/>
    </location>
</feature>
<reference evidence="2" key="1">
    <citation type="journal article" date="2020" name="mSystems">
        <title>Genome- and Community-Level Interaction Insights into Carbon Utilization and Element Cycling Functions of Hydrothermarchaeota in Hydrothermal Sediment.</title>
        <authorList>
            <person name="Zhou Z."/>
            <person name="Liu Y."/>
            <person name="Xu W."/>
            <person name="Pan J."/>
            <person name="Luo Z.H."/>
            <person name="Li M."/>
        </authorList>
    </citation>
    <scope>NUCLEOTIDE SEQUENCE [LARGE SCALE GENOMIC DNA]</scope>
    <source>
        <strain evidence="2">SpSt-914</strain>
    </source>
</reference>
<accession>A0A7V3PU75</accession>
<evidence type="ECO:0000256" key="1">
    <source>
        <dbReference type="SAM" id="SignalP"/>
    </source>
</evidence>
<dbReference type="AlphaFoldDB" id="A0A7V3PU75"/>
<feature type="signal peptide" evidence="1">
    <location>
        <begin position="1"/>
        <end position="26"/>
    </location>
</feature>
<evidence type="ECO:0008006" key="3">
    <source>
        <dbReference type="Google" id="ProtNLM"/>
    </source>
</evidence>
<gene>
    <name evidence="2" type="ORF">ENX16_05925</name>
</gene>
<sequence>MKQTLLAALALAFVLAVVGCHKQDVAADRAAIMSLVEKDTVHFSASTSHDSTTSGGYFAAGETLIFWWRGPQTHDTAVINVEINGDSAVVSWSRHNFGYLHILAQVPDTTLQLWNKNLVETVRLNAIFRREGKESDTDRGWRLKMISLATGTSDSVNTVRIDSLRIQSSLRELTIRSPLTTYFQPDSLFWFTPGEEVTVTLYTNATGGVAFLHTFVLVWPFYVRVPFNYLGDGVFQGVWHAQIVPSFRFAIFDLMTRSTIYTPDSPYDFNGWLFPYRVKTAD</sequence>
<protein>
    <recommendedName>
        <fullName evidence="3">Lipoprotein</fullName>
    </recommendedName>
</protein>
<proteinExistence type="predicted"/>
<dbReference type="PROSITE" id="PS51257">
    <property type="entry name" value="PROKAR_LIPOPROTEIN"/>
    <property type="match status" value="1"/>
</dbReference>
<dbReference type="EMBL" id="DTMZ01000142">
    <property type="protein sequence ID" value="HGD13596.1"/>
    <property type="molecule type" value="Genomic_DNA"/>
</dbReference>
<organism evidence="2">
    <name type="scientific">candidate division WOR-3 bacterium</name>
    <dbReference type="NCBI Taxonomy" id="2052148"/>
    <lineage>
        <taxon>Bacteria</taxon>
        <taxon>Bacteria division WOR-3</taxon>
    </lineage>
</organism>
<comment type="caution">
    <text evidence="2">The sequence shown here is derived from an EMBL/GenBank/DDBJ whole genome shotgun (WGS) entry which is preliminary data.</text>
</comment>
<keyword evidence="1" id="KW-0732">Signal</keyword>
<name>A0A7V3PU75_UNCW3</name>
<evidence type="ECO:0000313" key="2">
    <source>
        <dbReference type="EMBL" id="HGD13596.1"/>
    </source>
</evidence>